<dbReference type="InterPro" id="IPR017853">
    <property type="entry name" value="GH"/>
</dbReference>
<dbReference type="Gene3D" id="3.20.20.300">
    <property type="entry name" value="Glycoside hydrolase, family 3, N-terminal domain"/>
    <property type="match status" value="1"/>
</dbReference>
<gene>
    <name evidence="8" type="ORF">GCM10022262_03830</name>
</gene>
<dbReference type="EMBL" id="BAABBA010000002">
    <property type="protein sequence ID" value="GAA4286024.1"/>
    <property type="molecule type" value="Genomic_DNA"/>
</dbReference>
<comment type="similarity">
    <text evidence="2">Belongs to the glycosyl hydrolase 3 family.</text>
</comment>
<dbReference type="InterPro" id="IPR019800">
    <property type="entry name" value="Glyco_hydro_3_AS"/>
</dbReference>
<dbReference type="Pfam" id="PF00933">
    <property type="entry name" value="Glyco_hydro_3"/>
    <property type="match status" value="1"/>
</dbReference>
<dbReference type="PANTHER" id="PTHR30480:SF13">
    <property type="entry name" value="BETA-HEXOSAMINIDASE"/>
    <property type="match status" value="1"/>
</dbReference>
<feature type="compositionally biased region" description="Pro residues" evidence="6">
    <location>
        <begin position="31"/>
        <end position="41"/>
    </location>
</feature>
<evidence type="ECO:0000256" key="1">
    <source>
        <dbReference type="ARBA" id="ARBA00001231"/>
    </source>
</evidence>
<evidence type="ECO:0000259" key="7">
    <source>
        <dbReference type="Pfam" id="PF00933"/>
    </source>
</evidence>
<dbReference type="InterPro" id="IPR001764">
    <property type="entry name" value="Glyco_hydro_3_N"/>
</dbReference>
<evidence type="ECO:0000256" key="2">
    <source>
        <dbReference type="ARBA" id="ARBA00005336"/>
    </source>
</evidence>
<dbReference type="SUPFAM" id="SSF51445">
    <property type="entry name" value="(Trans)glycosidases"/>
    <property type="match status" value="1"/>
</dbReference>
<dbReference type="EC" id="3.2.1.52" evidence="3"/>
<evidence type="ECO:0000256" key="6">
    <source>
        <dbReference type="SAM" id="MobiDB-lite"/>
    </source>
</evidence>
<accession>A0ABP8EPS8</accession>
<feature type="compositionally biased region" description="Pro residues" evidence="6">
    <location>
        <begin position="88"/>
        <end position="108"/>
    </location>
</feature>
<comment type="catalytic activity">
    <reaction evidence="1">
        <text>Hydrolysis of terminal non-reducing N-acetyl-D-hexosamine residues in N-acetyl-beta-D-hexosaminides.</text>
        <dbReference type="EC" id="3.2.1.52"/>
    </reaction>
</comment>
<evidence type="ECO:0000256" key="4">
    <source>
        <dbReference type="ARBA" id="ARBA00022801"/>
    </source>
</evidence>
<organism evidence="8 9">
    <name type="scientific">Georgenia daeguensis</name>
    <dbReference type="NCBI Taxonomy" id="908355"/>
    <lineage>
        <taxon>Bacteria</taxon>
        <taxon>Bacillati</taxon>
        <taxon>Actinomycetota</taxon>
        <taxon>Actinomycetes</taxon>
        <taxon>Micrococcales</taxon>
        <taxon>Bogoriellaceae</taxon>
        <taxon>Georgenia</taxon>
    </lineage>
</organism>
<feature type="region of interest" description="Disordered" evidence="6">
    <location>
        <begin position="1"/>
        <end position="56"/>
    </location>
</feature>
<keyword evidence="5" id="KW-0326">Glycosidase</keyword>
<evidence type="ECO:0000313" key="9">
    <source>
        <dbReference type="Proteomes" id="UP001499841"/>
    </source>
</evidence>
<comment type="caution">
    <text evidence="8">The sequence shown here is derived from an EMBL/GenBank/DDBJ whole genome shotgun (WGS) entry which is preliminary data.</text>
</comment>
<protein>
    <recommendedName>
        <fullName evidence="3">beta-N-acetylhexosaminidase</fullName>
        <ecNumber evidence="3">3.2.1.52</ecNumber>
    </recommendedName>
</protein>
<reference evidence="9" key="1">
    <citation type="journal article" date="2019" name="Int. J. Syst. Evol. Microbiol.">
        <title>The Global Catalogue of Microorganisms (GCM) 10K type strain sequencing project: providing services to taxonomists for standard genome sequencing and annotation.</title>
        <authorList>
            <consortium name="The Broad Institute Genomics Platform"/>
            <consortium name="The Broad Institute Genome Sequencing Center for Infectious Disease"/>
            <person name="Wu L."/>
            <person name="Ma J."/>
        </authorList>
    </citation>
    <scope>NUCLEOTIDE SEQUENCE [LARGE SCALE GENOMIC DNA]</scope>
    <source>
        <strain evidence="9">JCM 17459</strain>
    </source>
</reference>
<feature type="compositionally biased region" description="Polar residues" evidence="6">
    <location>
        <begin position="8"/>
        <end position="26"/>
    </location>
</feature>
<dbReference type="PROSITE" id="PS00775">
    <property type="entry name" value="GLYCOSYL_HYDROL_F3"/>
    <property type="match status" value="1"/>
</dbReference>
<keyword evidence="9" id="KW-1185">Reference proteome</keyword>
<name>A0ABP8EPS8_9MICO</name>
<evidence type="ECO:0000313" key="8">
    <source>
        <dbReference type="EMBL" id="GAA4286024.1"/>
    </source>
</evidence>
<sequence length="484" mass="48282">MSWRSAPAAQTGNPTGHRTARRTGQPTGHPAEPPTGHPAEPPTGRRTGRRTGHPTGRRQVLVGTVALAAAALCAACTSSVPASGPAPAVTPAPTSAPSPTAPPEPENPWGPTAAEVALATADAAELSDEEVAGQVIVGRLHGTDPATAEQLVMDLHLAGVMITGASVASLEQVRSLGAGVQDAVAASGRDWPAIVSTDNEGGLVQRMSGAVGPWTSFPSFAVAGEVAAAGEPWLVRDAHTAMARELRASGVTVNWAPVADVTVPGQDVTIGSRAAGSDPATVGAAVVPAVRGLLAGGILPAVKHFPGHGSLTTDSHLALPVHEAGAGHLAATELPPFAEAVEAGVPMVMVAHVDVPAWDPGVPASLSPEAYRVLREELEFAGVTVTDSLGMGALAQIGDPGEVAVAALRAGADLLLNPADNAVAHAGVVAALRDGTLERARVDEAAGRVIAMMRHQSELAEAAGPPGAVGDGAAAAEALVAAAY</sequence>
<feature type="compositionally biased region" description="Low complexity" evidence="6">
    <location>
        <begin position="78"/>
        <end position="87"/>
    </location>
</feature>
<dbReference type="InterPro" id="IPR050226">
    <property type="entry name" value="NagZ_Beta-hexosaminidase"/>
</dbReference>
<proteinExistence type="inferred from homology"/>
<dbReference type="PROSITE" id="PS51318">
    <property type="entry name" value="TAT"/>
    <property type="match status" value="1"/>
</dbReference>
<dbReference type="InterPro" id="IPR006311">
    <property type="entry name" value="TAT_signal"/>
</dbReference>
<dbReference type="InterPro" id="IPR036962">
    <property type="entry name" value="Glyco_hydro_3_N_sf"/>
</dbReference>
<feature type="compositionally biased region" description="Basic residues" evidence="6">
    <location>
        <begin position="46"/>
        <end position="56"/>
    </location>
</feature>
<evidence type="ECO:0000256" key="5">
    <source>
        <dbReference type="ARBA" id="ARBA00023295"/>
    </source>
</evidence>
<dbReference type="Proteomes" id="UP001499841">
    <property type="component" value="Unassembled WGS sequence"/>
</dbReference>
<keyword evidence="4" id="KW-0378">Hydrolase</keyword>
<feature type="domain" description="Glycoside hydrolase family 3 N-terminal" evidence="7">
    <location>
        <begin position="144"/>
        <end position="451"/>
    </location>
</feature>
<dbReference type="PANTHER" id="PTHR30480">
    <property type="entry name" value="BETA-HEXOSAMINIDASE-RELATED"/>
    <property type="match status" value="1"/>
</dbReference>
<feature type="region of interest" description="Disordered" evidence="6">
    <location>
        <begin position="78"/>
        <end position="111"/>
    </location>
</feature>
<dbReference type="RefSeq" id="WP_345037041.1">
    <property type="nucleotide sequence ID" value="NZ_BAABBA010000002.1"/>
</dbReference>
<evidence type="ECO:0000256" key="3">
    <source>
        <dbReference type="ARBA" id="ARBA00012663"/>
    </source>
</evidence>